<feature type="compositionally biased region" description="Basic residues" evidence="4">
    <location>
        <begin position="788"/>
        <end position="801"/>
    </location>
</feature>
<organism evidence="6">
    <name type="scientific">Rhodotorula toruloides</name>
    <name type="common">Yeast</name>
    <name type="synonym">Rhodosporidium toruloides</name>
    <dbReference type="NCBI Taxonomy" id="5286"/>
    <lineage>
        <taxon>Eukaryota</taxon>
        <taxon>Fungi</taxon>
        <taxon>Dikarya</taxon>
        <taxon>Basidiomycota</taxon>
        <taxon>Pucciniomycotina</taxon>
        <taxon>Microbotryomycetes</taxon>
        <taxon>Sporidiobolales</taxon>
        <taxon>Sporidiobolaceae</taxon>
        <taxon>Rhodotorula</taxon>
    </lineage>
</organism>
<feature type="compositionally biased region" description="Polar residues" evidence="4">
    <location>
        <begin position="342"/>
        <end position="357"/>
    </location>
</feature>
<feature type="coiled-coil region" evidence="3">
    <location>
        <begin position="526"/>
        <end position="560"/>
    </location>
</feature>
<feature type="compositionally biased region" description="Polar residues" evidence="4">
    <location>
        <begin position="364"/>
        <end position="382"/>
    </location>
</feature>
<feature type="compositionally biased region" description="Acidic residues" evidence="4">
    <location>
        <begin position="841"/>
        <end position="853"/>
    </location>
</feature>
<keyword evidence="3" id="KW-0175">Coiled coil</keyword>
<reference evidence="6" key="1">
    <citation type="journal article" date="2014" name="Genome Announc.">
        <title>Draft genome sequence of Rhodosporidium toruloides CECT1137, an oleaginous yeast of biotechnological interest.</title>
        <authorList>
            <person name="Morin N."/>
            <person name="Calcas X."/>
            <person name="Devillers H."/>
            <person name="Durrens P."/>
            <person name="Sherman D.J."/>
            <person name="Nicaud J.-M."/>
            <person name="Neuveglise C."/>
        </authorList>
    </citation>
    <scope>NUCLEOTIDE SEQUENCE</scope>
    <source>
        <strain evidence="6">CECT1137</strain>
    </source>
</reference>
<feature type="domain" description="Cep57 centrosome microtubule-binding" evidence="5">
    <location>
        <begin position="892"/>
        <end position="966"/>
    </location>
</feature>
<feature type="region of interest" description="Disordered" evidence="4">
    <location>
        <begin position="1"/>
        <end position="94"/>
    </location>
</feature>
<keyword evidence="2" id="KW-0963">Cytoplasm</keyword>
<feature type="compositionally biased region" description="Low complexity" evidence="4">
    <location>
        <begin position="308"/>
        <end position="330"/>
    </location>
</feature>
<evidence type="ECO:0000256" key="3">
    <source>
        <dbReference type="SAM" id="Coils"/>
    </source>
</evidence>
<dbReference type="EMBL" id="LK052940">
    <property type="protein sequence ID" value="CDR40655.1"/>
    <property type="molecule type" value="Genomic_DNA"/>
</dbReference>
<evidence type="ECO:0000313" key="6">
    <source>
        <dbReference type="EMBL" id="CDR40655.1"/>
    </source>
</evidence>
<evidence type="ECO:0000256" key="1">
    <source>
        <dbReference type="ARBA" id="ARBA00004496"/>
    </source>
</evidence>
<feature type="region of interest" description="Disordered" evidence="4">
    <location>
        <begin position="785"/>
        <end position="899"/>
    </location>
</feature>
<feature type="compositionally biased region" description="Polar residues" evidence="4">
    <location>
        <begin position="29"/>
        <end position="48"/>
    </location>
</feature>
<feature type="region of interest" description="Disordered" evidence="4">
    <location>
        <begin position="266"/>
        <end position="465"/>
    </location>
</feature>
<proteinExistence type="predicted"/>
<dbReference type="GO" id="GO:0005737">
    <property type="term" value="C:cytoplasm"/>
    <property type="evidence" value="ECO:0007669"/>
    <property type="project" value="UniProtKB-SubCell"/>
</dbReference>
<feature type="compositionally biased region" description="Basic and acidic residues" evidence="4">
    <location>
        <begin position="634"/>
        <end position="674"/>
    </location>
</feature>
<feature type="compositionally biased region" description="Basic and acidic residues" evidence="4">
    <location>
        <begin position="863"/>
        <end position="899"/>
    </location>
</feature>
<protein>
    <submittedName>
        <fullName evidence="6">RHTO0S05e05908g1_1</fullName>
    </submittedName>
</protein>
<dbReference type="InterPro" id="IPR024957">
    <property type="entry name" value="Cep57_MT-bd_dom"/>
</dbReference>
<evidence type="ECO:0000256" key="2">
    <source>
        <dbReference type="ARBA" id="ARBA00022490"/>
    </source>
</evidence>
<feature type="region of interest" description="Disordered" evidence="4">
    <location>
        <begin position="212"/>
        <end position="251"/>
    </location>
</feature>
<feature type="compositionally biased region" description="Basic and acidic residues" evidence="4">
    <location>
        <begin position="692"/>
        <end position="712"/>
    </location>
</feature>
<feature type="compositionally biased region" description="Low complexity" evidence="4">
    <location>
        <begin position="443"/>
        <end position="458"/>
    </location>
</feature>
<comment type="subcellular location">
    <subcellularLocation>
        <location evidence="1">Cytoplasm</location>
    </subcellularLocation>
</comment>
<feature type="region of interest" description="Disordered" evidence="4">
    <location>
        <begin position="634"/>
        <end position="772"/>
    </location>
</feature>
<feature type="compositionally biased region" description="Low complexity" evidence="4">
    <location>
        <begin position="218"/>
        <end position="251"/>
    </location>
</feature>
<feature type="compositionally biased region" description="Low complexity" evidence="4">
    <location>
        <begin position="158"/>
        <end position="174"/>
    </location>
</feature>
<gene>
    <name evidence="6" type="ORF">RHTO0S_05e05908g</name>
</gene>
<dbReference type="OrthoDB" id="76453at2759"/>
<dbReference type="Pfam" id="PF06657">
    <property type="entry name" value="Cep57_MT_bd"/>
    <property type="match status" value="1"/>
</dbReference>
<sequence length="989" mass="108492">MASTTPRPHTRHNSHSLVDDTPTRPPSGASFNTTTLTSLKPQRSAQHTHQQKMHSLGGYAGGQRAGLAQMDTNRAGGDRPNSRGSGFSLKASDLDGLGAGAGHAYVIEADNTELARRRAEASFQREMEELRNARLSSTSGSSVDGEEQRNRRFDDESASSTSDASRSSASSFGSLKIGLTGTRTTAQHQSLAAALDDNNAETTDDNLTYMTIPRTDESPVASPARPAAPATTAAAPAPARSSPFSRAPAASTNLFASPRPFVSSAAATAGTTPLSSSPRPRPSSATNNENVPPARSASYPSIPPPRTSPFHSFSPAAPSPASAPVRSAIPHRPSPLGRNSPILAQNTTTTTGVSSPSFVARSPKNGSAQARSPLQSVQTSRTGGVVIEDYVTSSDGDDDRDNAANRSTRSVRTALPDKTGLTEFLRSPEKARSGVTPARRRMPAQAQAGQRGESGSSSEGRRSTEANLLTNALSSLTSKLAHLESENASSAARVAELEARLRAAQHSQNQNQVRDRVDEDERRKVRVEVERLLGEERERREELEQVVKSLRAQNAHLDATLASHRTSLDALRRQASSAAAAAAATAQPTSSPKPRETDYALRSEVQDLKHALSALGFEVDGVRAVVEELLRDKEERDAGRKWEAEEEERREQLARRQEKEDERTPKPARIRKDGVGVGVGDVPETPVSEESWISREEVEALRRDVEREEARRMSKSKSKPRHSDPVLAPAEPSYDSTYVPSYSEEASEASFVSATSATTLSATSSFDSADEPDFARAERIFESVLSHEHRRKTRPSTRARKDRVVLLDEPSANLCANCHGRKQGLKGASPTSRRRSRGDGADADEEDLAPVDEERERRRRERKERERVKVEEREKKARREAAEKERRAREKKAREREEHRRTLEAVLDRLEEDFAVQKKIYFELTAEYQAMTSRTDTNKRRMLATHLKKSIDVLEEKAREVKRYADALEDMYETMHAQTCPQRKHHAVV</sequence>
<dbReference type="GO" id="GO:0008017">
    <property type="term" value="F:microtubule binding"/>
    <property type="evidence" value="ECO:0007669"/>
    <property type="project" value="InterPro"/>
</dbReference>
<evidence type="ECO:0000259" key="5">
    <source>
        <dbReference type="Pfam" id="PF06657"/>
    </source>
</evidence>
<dbReference type="AlphaFoldDB" id="A0A061B0W7"/>
<feature type="compositionally biased region" description="Low complexity" evidence="4">
    <location>
        <begin position="741"/>
        <end position="767"/>
    </location>
</feature>
<evidence type="ECO:0000256" key="4">
    <source>
        <dbReference type="SAM" id="MobiDB-lite"/>
    </source>
</evidence>
<name>A0A061B0W7_RHOTO</name>
<accession>A0A061B0W7</accession>
<feature type="compositionally biased region" description="Low complexity" evidence="4">
    <location>
        <begin position="275"/>
        <end position="284"/>
    </location>
</feature>
<feature type="region of interest" description="Disordered" evidence="4">
    <location>
        <begin position="130"/>
        <end position="175"/>
    </location>
</feature>
<feature type="coiled-coil region" evidence="3">
    <location>
        <begin position="466"/>
        <end position="500"/>
    </location>
</feature>
<feature type="compositionally biased region" description="Basic and acidic residues" evidence="4">
    <location>
        <begin position="146"/>
        <end position="155"/>
    </location>
</feature>